<dbReference type="InterPro" id="IPR003959">
    <property type="entry name" value="ATPase_AAA_core"/>
</dbReference>
<dbReference type="EnsemblPlants" id="TuG1812G0400003724.01.T01">
    <property type="protein sequence ID" value="TuG1812G0400003724.01.T01"/>
    <property type="gene ID" value="TuG1812G0400003724.01"/>
</dbReference>
<dbReference type="Gene3D" id="1.20.58.760">
    <property type="entry name" value="Peptidase M41"/>
    <property type="match status" value="1"/>
</dbReference>
<comment type="function">
    <text evidence="2">Probable ATP-dependent zinc metallopeptidase.</text>
</comment>
<evidence type="ECO:0000259" key="11">
    <source>
        <dbReference type="Pfam" id="PF01434"/>
    </source>
</evidence>
<evidence type="ECO:0000256" key="4">
    <source>
        <dbReference type="ARBA" id="ARBA00010550"/>
    </source>
</evidence>
<proteinExistence type="inferred from homology"/>
<comment type="similarity">
    <text evidence="3">In the C-terminal section; belongs to the peptidase M41 family.</text>
</comment>
<evidence type="ECO:0000256" key="8">
    <source>
        <dbReference type="ARBA" id="ARBA00022833"/>
    </source>
</evidence>
<name>A0A8R7Q8T1_TRIUA</name>
<keyword evidence="5" id="KW-0645">Protease</keyword>
<reference evidence="13" key="3">
    <citation type="submission" date="2022-06" db="UniProtKB">
        <authorList>
            <consortium name="EnsemblPlants"/>
        </authorList>
    </citation>
    <scope>IDENTIFICATION</scope>
</reference>
<sequence>MHTLNQLLVELDGFEQNDGVIVVAATNIPESSLDKALVRSGRFDRHVQIPYPNAKGRRQILEAHMSKVLKAKDVDLKTIANETSGFTGADLANLVNEAALKAAKDGAEAVTTQHLEYAAMKRIIMGSKNKTAAMPESCRKMVAYHEGGHAVVAIHTDSAAPLDKATIVPTVDNLGMVTQLPEEDDKFLLSREKLLAQLDVLMGGRAAEEVIFGESKVSSLALSDLRKATKLATEMVARYGMSKRVGPVSYDNDGDDDGWDAKTMIWQSKYLVNEEVRELLGKAYNNAKTILTAHSRELHALANALLKDQTLTGDQITALLKHETLAGGQT</sequence>
<dbReference type="GO" id="GO:0046872">
    <property type="term" value="F:metal ion binding"/>
    <property type="evidence" value="ECO:0007669"/>
    <property type="project" value="UniProtKB-KW"/>
</dbReference>
<keyword evidence="9" id="KW-0482">Metalloprotease</keyword>
<dbReference type="GO" id="GO:0005524">
    <property type="term" value="F:ATP binding"/>
    <property type="evidence" value="ECO:0007669"/>
    <property type="project" value="InterPro"/>
</dbReference>
<evidence type="ECO:0000256" key="6">
    <source>
        <dbReference type="ARBA" id="ARBA00022723"/>
    </source>
</evidence>
<dbReference type="Gene3D" id="3.40.50.300">
    <property type="entry name" value="P-loop containing nucleotide triphosphate hydrolases"/>
    <property type="match status" value="1"/>
</dbReference>
<dbReference type="Proteomes" id="UP000015106">
    <property type="component" value="Chromosome 4"/>
</dbReference>
<evidence type="ECO:0000259" key="10">
    <source>
        <dbReference type="Pfam" id="PF00004"/>
    </source>
</evidence>
<dbReference type="InterPro" id="IPR027417">
    <property type="entry name" value="P-loop_NTPase"/>
</dbReference>
<keyword evidence="14" id="KW-1185">Reference proteome</keyword>
<evidence type="ECO:0000256" key="1">
    <source>
        <dbReference type="ARBA" id="ARBA00001947"/>
    </source>
</evidence>
<comment type="cofactor">
    <cofactor evidence="1">
        <name>Zn(2+)</name>
        <dbReference type="ChEBI" id="CHEBI:29105"/>
    </cofactor>
</comment>
<evidence type="ECO:0000256" key="3">
    <source>
        <dbReference type="ARBA" id="ARBA00010044"/>
    </source>
</evidence>
<evidence type="ECO:0000256" key="5">
    <source>
        <dbReference type="ARBA" id="ARBA00022670"/>
    </source>
</evidence>
<evidence type="ECO:0000313" key="13">
    <source>
        <dbReference type="EnsemblPlants" id="TuG1812G0400003724.01.T01"/>
    </source>
</evidence>
<dbReference type="Pfam" id="PF17862">
    <property type="entry name" value="AAA_lid_3"/>
    <property type="match status" value="1"/>
</dbReference>
<keyword evidence="6" id="KW-0479">Metal-binding</keyword>
<evidence type="ECO:0000259" key="12">
    <source>
        <dbReference type="Pfam" id="PF17862"/>
    </source>
</evidence>
<feature type="domain" description="Peptidase M41" evidence="11">
    <location>
        <begin position="134"/>
        <end position="318"/>
    </location>
</feature>
<evidence type="ECO:0000313" key="14">
    <source>
        <dbReference type="Proteomes" id="UP000015106"/>
    </source>
</evidence>
<evidence type="ECO:0000256" key="2">
    <source>
        <dbReference type="ARBA" id="ARBA00003497"/>
    </source>
</evidence>
<dbReference type="Gramene" id="TuG1812G0400003724.01.T01">
    <property type="protein sequence ID" value="TuG1812G0400003724.01.T01"/>
    <property type="gene ID" value="TuG1812G0400003724.01"/>
</dbReference>
<dbReference type="FunFam" id="1.20.58.760:FF:000001">
    <property type="entry name" value="ATP-dependent zinc metalloprotease FtsH"/>
    <property type="match status" value="1"/>
</dbReference>
<organism evidence="13 14">
    <name type="scientific">Triticum urartu</name>
    <name type="common">Red wild einkorn</name>
    <name type="synonym">Crithodium urartu</name>
    <dbReference type="NCBI Taxonomy" id="4572"/>
    <lineage>
        <taxon>Eukaryota</taxon>
        <taxon>Viridiplantae</taxon>
        <taxon>Streptophyta</taxon>
        <taxon>Embryophyta</taxon>
        <taxon>Tracheophyta</taxon>
        <taxon>Spermatophyta</taxon>
        <taxon>Magnoliopsida</taxon>
        <taxon>Liliopsida</taxon>
        <taxon>Poales</taxon>
        <taxon>Poaceae</taxon>
        <taxon>BOP clade</taxon>
        <taxon>Pooideae</taxon>
        <taxon>Triticodae</taxon>
        <taxon>Triticeae</taxon>
        <taxon>Triticinae</taxon>
        <taxon>Triticum</taxon>
    </lineage>
</organism>
<dbReference type="SUPFAM" id="SSF52540">
    <property type="entry name" value="P-loop containing nucleoside triphosphate hydrolases"/>
    <property type="match status" value="1"/>
</dbReference>
<dbReference type="InterPro" id="IPR041569">
    <property type="entry name" value="AAA_lid_3"/>
</dbReference>
<dbReference type="PANTHER" id="PTHR23076">
    <property type="entry name" value="METALLOPROTEASE M41 FTSH"/>
    <property type="match status" value="1"/>
</dbReference>
<reference evidence="13" key="2">
    <citation type="submission" date="2018-03" db="EMBL/GenBank/DDBJ databases">
        <title>The Triticum urartu genome reveals the dynamic nature of wheat genome evolution.</title>
        <authorList>
            <person name="Ling H."/>
            <person name="Ma B."/>
            <person name="Shi X."/>
            <person name="Liu H."/>
            <person name="Dong L."/>
            <person name="Sun H."/>
            <person name="Cao Y."/>
            <person name="Gao Q."/>
            <person name="Zheng S."/>
            <person name="Li Y."/>
            <person name="Yu Y."/>
            <person name="Du H."/>
            <person name="Qi M."/>
            <person name="Li Y."/>
            <person name="Yu H."/>
            <person name="Cui Y."/>
            <person name="Wang N."/>
            <person name="Chen C."/>
            <person name="Wu H."/>
            <person name="Zhao Y."/>
            <person name="Zhang J."/>
            <person name="Li Y."/>
            <person name="Zhou W."/>
            <person name="Zhang B."/>
            <person name="Hu W."/>
            <person name="Eijk M."/>
            <person name="Tang J."/>
            <person name="Witsenboer H."/>
            <person name="Zhao S."/>
            <person name="Li Z."/>
            <person name="Zhang A."/>
            <person name="Wang D."/>
            <person name="Liang C."/>
        </authorList>
    </citation>
    <scope>NUCLEOTIDE SEQUENCE [LARGE SCALE GENOMIC DNA]</scope>
    <source>
        <strain evidence="13">cv. G1812</strain>
    </source>
</reference>
<dbReference type="GO" id="GO:0016887">
    <property type="term" value="F:ATP hydrolysis activity"/>
    <property type="evidence" value="ECO:0007669"/>
    <property type="project" value="InterPro"/>
</dbReference>
<dbReference type="PANTHER" id="PTHR23076:SF37">
    <property type="entry name" value="ATP-DEPENDENT ZINC METALLOPROTEASE FTSH 4, MITOCHONDRIAL"/>
    <property type="match status" value="1"/>
</dbReference>
<dbReference type="GO" id="GO:0006508">
    <property type="term" value="P:proteolysis"/>
    <property type="evidence" value="ECO:0007669"/>
    <property type="project" value="UniProtKB-KW"/>
</dbReference>
<evidence type="ECO:0000256" key="9">
    <source>
        <dbReference type="ARBA" id="ARBA00023049"/>
    </source>
</evidence>
<keyword evidence="7" id="KW-0378">Hydrolase</keyword>
<dbReference type="InterPro" id="IPR000642">
    <property type="entry name" value="Peptidase_M41"/>
</dbReference>
<comment type="similarity">
    <text evidence="4">In the N-terminal section; belongs to the AAA ATPase family.</text>
</comment>
<dbReference type="GO" id="GO:0004222">
    <property type="term" value="F:metalloendopeptidase activity"/>
    <property type="evidence" value="ECO:0007669"/>
    <property type="project" value="InterPro"/>
</dbReference>
<protein>
    <submittedName>
        <fullName evidence="13">Uncharacterized protein</fullName>
    </submittedName>
</protein>
<dbReference type="GO" id="GO:0004176">
    <property type="term" value="F:ATP-dependent peptidase activity"/>
    <property type="evidence" value="ECO:0007669"/>
    <property type="project" value="InterPro"/>
</dbReference>
<accession>A0A8R7Q8T1</accession>
<dbReference type="Pfam" id="PF01434">
    <property type="entry name" value="Peptidase_M41"/>
    <property type="match status" value="1"/>
</dbReference>
<dbReference type="SUPFAM" id="SSF140990">
    <property type="entry name" value="FtsH protease domain-like"/>
    <property type="match status" value="1"/>
</dbReference>
<dbReference type="GO" id="GO:0045037">
    <property type="term" value="P:protein import into chloroplast stroma"/>
    <property type="evidence" value="ECO:0007669"/>
    <property type="project" value="TreeGrafter"/>
</dbReference>
<reference evidence="14" key="1">
    <citation type="journal article" date="2013" name="Nature">
        <title>Draft genome of the wheat A-genome progenitor Triticum urartu.</title>
        <authorList>
            <person name="Ling H.Q."/>
            <person name="Zhao S."/>
            <person name="Liu D."/>
            <person name="Wang J."/>
            <person name="Sun H."/>
            <person name="Zhang C."/>
            <person name="Fan H."/>
            <person name="Li D."/>
            <person name="Dong L."/>
            <person name="Tao Y."/>
            <person name="Gao C."/>
            <person name="Wu H."/>
            <person name="Li Y."/>
            <person name="Cui Y."/>
            <person name="Guo X."/>
            <person name="Zheng S."/>
            <person name="Wang B."/>
            <person name="Yu K."/>
            <person name="Liang Q."/>
            <person name="Yang W."/>
            <person name="Lou X."/>
            <person name="Chen J."/>
            <person name="Feng M."/>
            <person name="Jian J."/>
            <person name="Zhang X."/>
            <person name="Luo G."/>
            <person name="Jiang Y."/>
            <person name="Liu J."/>
            <person name="Wang Z."/>
            <person name="Sha Y."/>
            <person name="Zhang B."/>
            <person name="Wu H."/>
            <person name="Tang D."/>
            <person name="Shen Q."/>
            <person name="Xue P."/>
            <person name="Zou S."/>
            <person name="Wang X."/>
            <person name="Liu X."/>
            <person name="Wang F."/>
            <person name="Yang Y."/>
            <person name="An X."/>
            <person name="Dong Z."/>
            <person name="Zhang K."/>
            <person name="Zhang X."/>
            <person name="Luo M.C."/>
            <person name="Dvorak J."/>
            <person name="Tong Y."/>
            <person name="Wang J."/>
            <person name="Yang H."/>
            <person name="Li Z."/>
            <person name="Wang D."/>
            <person name="Zhang A."/>
            <person name="Wang J."/>
        </authorList>
    </citation>
    <scope>NUCLEOTIDE SEQUENCE</scope>
    <source>
        <strain evidence="14">cv. G1812</strain>
    </source>
</reference>
<keyword evidence="8" id="KW-0862">Zinc</keyword>
<dbReference type="GO" id="GO:0009507">
    <property type="term" value="C:chloroplast"/>
    <property type="evidence" value="ECO:0007669"/>
    <property type="project" value="TreeGrafter"/>
</dbReference>
<dbReference type="AlphaFoldDB" id="A0A8R7Q8T1"/>
<feature type="domain" description="AAA ATPase AAA+ lid" evidence="12">
    <location>
        <begin position="73"/>
        <end position="116"/>
    </location>
</feature>
<dbReference type="Gene3D" id="1.10.8.60">
    <property type="match status" value="1"/>
</dbReference>
<evidence type="ECO:0000256" key="7">
    <source>
        <dbReference type="ARBA" id="ARBA00022801"/>
    </source>
</evidence>
<dbReference type="Pfam" id="PF00004">
    <property type="entry name" value="AAA"/>
    <property type="match status" value="1"/>
</dbReference>
<dbReference type="FunFam" id="1.10.8.60:FF:000001">
    <property type="entry name" value="ATP-dependent zinc metalloprotease FtsH"/>
    <property type="match status" value="1"/>
</dbReference>
<dbReference type="InterPro" id="IPR037219">
    <property type="entry name" value="Peptidase_M41-like"/>
</dbReference>
<feature type="domain" description="ATPase AAA-type core" evidence="10">
    <location>
        <begin position="3"/>
        <end position="51"/>
    </location>
</feature>